<proteinExistence type="predicted"/>
<evidence type="ECO:0000259" key="7">
    <source>
        <dbReference type="PROSITE" id="PS50850"/>
    </source>
</evidence>
<dbReference type="InterPro" id="IPR020846">
    <property type="entry name" value="MFS_dom"/>
</dbReference>
<evidence type="ECO:0000256" key="1">
    <source>
        <dbReference type="ARBA" id="ARBA00004429"/>
    </source>
</evidence>
<name>A0ABQ1QWW8_9ALTE</name>
<evidence type="ECO:0000313" key="8">
    <source>
        <dbReference type="EMBL" id="GGD50335.1"/>
    </source>
</evidence>
<dbReference type="Gene3D" id="1.20.1250.20">
    <property type="entry name" value="MFS general substrate transporter like domains"/>
    <property type="match status" value="1"/>
</dbReference>
<dbReference type="PROSITE" id="PS50850">
    <property type="entry name" value="MFS"/>
    <property type="match status" value="1"/>
</dbReference>
<dbReference type="PANTHER" id="PTHR43702:SF11">
    <property type="entry name" value="L-FUCOSE-PROTON SYMPORTER"/>
    <property type="match status" value="1"/>
</dbReference>
<reference evidence="9" key="1">
    <citation type="journal article" date="2019" name="Int. J. Syst. Evol. Microbiol.">
        <title>The Global Catalogue of Microorganisms (GCM) 10K type strain sequencing project: providing services to taxonomists for standard genome sequencing and annotation.</title>
        <authorList>
            <consortium name="The Broad Institute Genomics Platform"/>
            <consortium name="The Broad Institute Genome Sequencing Center for Infectious Disease"/>
            <person name="Wu L."/>
            <person name="Ma J."/>
        </authorList>
    </citation>
    <scope>NUCLEOTIDE SEQUENCE [LARGE SCALE GENOMIC DNA]</scope>
    <source>
        <strain evidence="9">CGMCC 1.12923</strain>
    </source>
</reference>
<dbReference type="Pfam" id="PF07690">
    <property type="entry name" value="MFS_1"/>
    <property type="match status" value="1"/>
</dbReference>
<evidence type="ECO:0000256" key="3">
    <source>
        <dbReference type="ARBA" id="ARBA00022692"/>
    </source>
</evidence>
<feature type="transmembrane region" description="Helical" evidence="6">
    <location>
        <begin position="282"/>
        <end position="304"/>
    </location>
</feature>
<dbReference type="PANTHER" id="PTHR43702">
    <property type="entry name" value="L-FUCOSE-PROTON SYMPORTER"/>
    <property type="match status" value="1"/>
</dbReference>
<evidence type="ECO:0000313" key="9">
    <source>
        <dbReference type="Proteomes" id="UP000614272"/>
    </source>
</evidence>
<keyword evidence="9" id="KW-1185">Reference proteome</keyword>
<comment type="caution">
    <text evidence="8">The sequence shown here is derived from an EMBL/GenBank/DDBJ whole genome shotgun (WGS) entry which is preliminary data.</text>
</comment>
<accession>A0ABQ1QWW8</accession>
<evidence type="ECO:0000256" key="5">
    <source>
        <dbReference type="ARBA" id="ARBA00023136"/>
    </source>
</evidence>
<evidence type="ECO:0000256" key="4">
    <source>
        <dbReference type="ARBA" id="ARBA00022989"/>
    </source>
</evidence>
<feature type="transmembrane region" description="Helical" evidence="6">
    <location>
        <begin position="210"/>
        <end position="229"/>
    </location>
</feature>
<feature type="transmembrane region" description="Helical" evidence="6">
    <location>
        <begin position="354"/>
        <end position="376"/>
    </location>
</feature>
<organism evidence="8 9">
    <name type="scientific">Lacimicrobium alkaliphilum</name>
    <dbReference type="NCBI Taxonomy" id="1526571"/>
    <lineage>
        <taxon>Bacteria</taxon>
        <taxon>Pseudomonadati</taxon>
        <taxon>Pseudomonadota</taxon>
        <taxon>Gammaproteobacteria</taxon>
        <taxon>Alteromonadales</taxon>
        <taxon>Alteromonadaceae</taxon>
        <taxon>Lacimicrobium</taxon>
    </lineage>
</organism>
<feature type="transmembrane region" description="Helical" evidence="6">
    <location>
        <begin position="382"/>
        <end position="402"/>
    </location>
</feature>
<evidence type="ECO:0000256" key="2">
    <source>
        <dbReference type="ARBA" id="ARBA00022475"/>
    </source>
</evidence>
<keyword evidence="2" id="KW-1003">Cell membrane</keyword>
<dbReference type="RefSeq" id="WP_099033593.1">
    <property type="nucleotide sequence ID" value="NZ_BMGJ01000001.1"/>
</dbReference>
<feature type="transmembrane region" description="Helical" evidence="6">
    <location>
        <begin position="310"/>
        <end position="333"/>
    </location>
</feature>
<feature type="transmembrane region" description="Helical" evidence="6">
    <location>
        <begin position="54"/>
        <end position="71"/>
    </location>
</feature>
<keyword evidence="5 6" id="KW-0472">Membrane</keyword>
<dbReference type="InterPro" id="IPR050375">
    <property type="entry name" value="MFS_TsgA-like"/>
</dbReference>
<dbReference type="Proteomes" id="UP000614272">
    <property type="component" value="Unassembled WGS sequence"/>
</dbReference>
<dbReference type="InterPro" id="IPR036259">
    <property type="entry name" value="MFS_trans_sf"/>
</dbReference>
<gene>
    <name evidence="8" type="ORF">GCM10011357_02840</name>
</gene>
<feature type="transmembrane region" description="Helical" evidence="6">
    <location>
        <begin position="136"/>
        <end position="156"/>
    </location>
</feature>
<feature type="transmembrane region" description="Helical" evidence="6">
    <location>
        <begin position="168"/>
        <end position="189"/>
    </location>
</feature>
<feature type="transmembrane region" description="Helical" evidence="6">
    <location>
        <begin position="12"/>
        <end position="34"/>
    </location>
</feature>
<keyword evidence="4 6" id="KW-1133">Transmembrane helix</keyword>
<keyword evidence="3 6" id="KW-0812">Transmembrane</keyword>
<feature type="domain" description="Major facilitator superfamily (MFS) profile" evidence="7">
    <location>
        <begin position="8"/>
        <end position="405"/>
    </location>
</feature>
<feature type="transmembrane region" description="Helical" evidence="6">
    <location>
        <begin position="78"/>
        <end position="96"/>
    </location>
</feature>
<comment type="subcellular location">
    <subcellularLocation>
        <location evidence="1">Cell inner membrane</location>
        <topology evidence="1">Multi-pass membrane protein</topology>
    </subcellularLocation>
</comment>
<sequence>MIANRVRVKYSLFLTYFVFAILLNSVGTVILQVINSYGVSKEAASVLEGFKDLPIAFVSFIFAAYLPRFGYRRAMLTGTAIVTLACLLMPLVPQFWMSKLLFLAVGSAFGLVKVSLYSTVGLITDDRQQHASVMNTIEGLFMVGVLSGYWLFSAFIDGSNPGSMEWLNVYWWLAALAGANFLMILFTPYSNPVPEQQSRPLTEFLAMLRLAFKPLVLVFILSAFLYVLIEQGIGTWLPTFNNEVLHLPADMSVQATSIFAACLAIGRLGAGQLMRFISWYPLLNICLIAMAALILVSMPLAGLAEVNPGISWATAPVAAFLFPLIGLFMAPIYPAINSIMLSSLPQVQHSAMTGLIVIFSALGGTTGSVITGLVFGRFDGQSAFYFSLLPIVAIAITLFFFWKWTSAAARAEAAST</sequence>
<feature type="transmembrane region" description="Helical" evidence="6">
    <location>
        <begin position="102"/>
        <end position="124"/>
    </location>
</feature>
<dbReference type="InterPro" id="IPR011701">
    <property type="entry name" value="MFS"/>
</dbReference>
<feature type="transmembrane region" description="Helical" evidence="6">
    <location>
        <begin position="249"/>
        <end position="270"/>
    </location>
</feature>
<dbReference type="SUPFAM" id="SSF103473">
    <property type="entry name" value="MFS general substrate transporter"/>
    <property type="match status" value="1"/>
</dbReference>
<evidence type="ECO:0000256" key="6">
    <source>
        <dbReference type="SAM" id="Phobius"/>
    </source>
</evidence>
<protein>
    <submittedName>
        <fullName evidence="8">MFS transporter</fullName>
    </submittedName>
</protein>
<dbReference type="EMBL" id="BMGJ01000001">
    <property type="protein sequence ID" value="GGD50335.1"/>
    <property type="molecule type" value="Genomic_DNA"/>
</dbReference>